<evidence type="ECO:0000256" key="4">
    <source>
        <dbReference type="ARBA" id="ARBA00022989"/>
    </source>
</evidence>
<comment type="subcellular location">
    <subcellularLocation>
        <location evidence="1">Nucleus membrane</location>
    </subcellularLocation>
</comment>
<dbReference type="GO" id="GO:0007097">
    <property type="term" value="P:nuclear migration"/>
    <property type="evidence" value="ECO:0007669"/>
    <property type="project" value="TreeGrafter"/>
</dbReference>
<feature type="compositionally biased region" description="Low complexity" evidence="8">
    <location>
        <begin position="409"/>
        <end position="426"/>
    </location>
</feature>
<dbReference type="GO" id="GO:0006997">
    <property type="term" value="P:nucleus organization"/>
    <property type="evidence" value="ECO:0007669"/>
    <property type="project" value="TreeGrafter"/>
</dbReference>
<keyword evidence="5 7" id="KW-0472">Membrane</keyword>
<feature type="compositionally biased region" description="Basic and acidic residues" evidence="8">
    <location>
        <begin position="160"/>
        <end position="169"/>
    </location>
</feature>
<dbReference type="Pfam" id="PF10541">
    <property type="entry name" value="KASH"/>
    <property type="match status" value="1"/>
</dbReference>
<dbReference type="AlphaFoldDB" id="A0A164PB27"/>
<feature type="compositionally biased region" description="Low complexity" evidence="8">
    <location>
        <begin position="470"/>
        <end position="479"/>
    </location>
</feature>
<evidence type="ECO:0000313" key="10">
    <source>
        <dbReference type="EMBL" id="KZS06670.1"/>
    </source>
</evidence>
<feature type="compositionally biased region" description="Low complexity" evidence="8">
    <location>
        <begin position="115"/>
        <end position="127"/>
    </location>
</feature>
<dbReference type="OrthoDB" id="10041151at2759"/>
<evidence type="ECO:0000256" key="3">
    <source>
        <dbReference type="ARBA" id="ARBA00022692"/>
    </source>
</evidence>
<gene>
    <name evidence="10" type="ORF">APZ42_029763</name>
</gene>
<feature type="compositionally biased region" description="Acidic residues" evidence="8">
    <location>
        <begin position="136"/>
        <end position="145"/>
    </location>
</feature>
<evidence type="ECO:0000256" key="6">
    <source>
        <dbReference type="ARBA" id="ARBA00023242"/>
    </source>
</evidence>
<name>A0A164PB27_9CRUS</name>
<feature type="domain" description="KASH" evidence="9">
    <location>
        <begin position="1013"/>
        <end position="1068"/>
    </location>
</feature>
<feature type="region of interest" description="Disordered" evidence="8">
    <location>
        <begin position="409"/>
        <end position="429"/>
    </location>
</feature>
<feature type="compositionally biased region" description="Polar residues" evidence="8">
    <location>
        <begin position="215"/>
        <end position="225"/>
    </location>
</feature>
<dbReference type="STRING" id="35525.A0A164PB27"/>
<evidence type="ECO:0000256" key="1">
    <source>
        <dbReference type="ARBA" id="ARBA00004126"/>
    </source>
</evidence>
<dbReference type="SMART" id="SM01249">
    <property type="entry name" value="KASH"/>
    <property type="match status" value="1"/>
</dbReference>
<feature type="region of interest" description="Disordered" evidence="8">
    <location>
        <begin position="457"/>
        <end position="480"/>
    </location>
</feature>
<dbReference type="EMBL" id="LRGB01002648">
    <property type="protein sequence ID" value="KZS06670.1"/>
    <property type="molecule type" value="Genomic_DNA"/>
</dbReference>
<dbReference type="Proteomes" id="UP000076858">
    <property type="component" value="Unassembled WGS sequence"/>
</dbReference>
<keyword evidence="4" id="KW-1133">Transmembrane helix</keyword>
<dbReference type="GO" id="GO:0019894">
    <property type="term" value="F:kinesin binding"/>
    <property type="evidence" value="ECO:0007669"/>
    <property type="project" value="TreeGrafter"/>
</dbReference>
<dbReference type="Gene3D" id="1.20.58.60">
    <property type="match status" value="1"/>
</dbReference>
<dbReference type="GO" id="GO:0048471">
    <property type="term" value="C:perinuclear region of cytoplasm"/>
    <property type="evidence" value="ECO:0007669"/>
    <property type="project" value="TreeGrafter"/>
</dbReference>
<comment type="similarity">
    <text evidence="2">Belongs to the nesprin family.</text>
</comment>
<accession>A0A164PB27</accession>
<feature type="region of interest" description="Disordered" evidence="8">
    <location>
        <begin position="549"/>
        <end position="571"/>
    </location>
</feature>
<dbReference type="GO" id="GO:0007010">
    <property type="term" value="P:cytoskeleton organization"/>
    <property type="evidence" value="ECO:0007669"/>
    <property type="project" value="TreeGrafter"/>
</dbReference>
<dbReference type="InterPro" id="IPR012315">
    <property type="entry name" value="KASH"/>
</dbReference>
<feature type="compositionally biased region" description="Basic residues" evidence="8">
    <location>
        <begin position="364"/>
        <end position="375"/>
    </location>
</feature>
<dbReference type="GO" id="GO:0031965">
    <property type="term" value="C:nuclear membrane"/>
    <property type="evidence" value="ECO:0007669"/>
    <property type="project" value="UniProtKB-SubCell"/>
</dbReference>
<feature type="topological domain" description="Cytoplasmic" evidence="7">
    <location>
        <begin position="1"/>
        <end position="1021"/>
    </location>
</feature>
<evidence type="ECO:0000259" key="9">
    <source>
        <dbReference type="PROSITE" id="PS51049"/>
    </source>
</evidence>
<sequence>MRQSNAEGGLSPPLPAAVPVSARTNMGVYEFKHPDTDSENSRPPNTPSVEEDVNGSPRKRSNLSDGLLVRSNDSSENEWIYSPNTSGPAAEEIDNHELTVRKKLSFESEEDNDSSSKSWYQYSSSESDWLHGGGLELDEASEMEENLLPPPSVSADLAEESAHKDAGRVYNKEKVHKLVTEAEQMVSMSGEACRSKNRKPEARYSNPEVVHNSECDASSELTSEGGTDGEDVQEAPGSSGRRSATLNRTFLVPASAETAEASPVVMRTRQRIKPQRPLSFSGLSGTLGALSSNAEGASGRWAASETALNHLTSSPARSPCLSGSRPLMCHASTQKDRLSPSTEALGSSLAALSSSGSVSAGGRQRQRRHSARLRNKMSLSRRGEHDAQSLLAPNDSCVTLQSSRLSASAASASSSGEGSSAGAGSQRSRRVVKSCTLTRLVDATAQLPVVNSPLVIAQQPSPLKPPPPSTNSSPRSAPSDVELCLGHVDETSNFSEQAWDNYVDRYASEAYSEDPPDAESARRLLEFGEDYRNDLDSLSDCPSSLSADLRGFRPHNLPKRSPPKRPKGFGTADRSALTELRLLDSDSDVDDLVHVVETSASQFTIALNTFHKVVSSTRLEPSQYERELLCDHENLNIQWVFTSLPFRPIHCQLCYGSAVFQQVTFSAELLATCRTNLQCLQTILSHLKMSADEHALKPVRDLIDKWAQLDAEVAPLYQDGLQQRQLQQQVQSVRNKLLELEALVLDTGVDGDLQLNLKKIHHIRAQVDAEKESLLRVNVDVHSYMAQQPPTEDGVNLKEDVDGLYHMWEGLVKKVSEKEALLEDAEKTWKEFQELLLSLKAEIAADQKKVWSYFDLQSTDSSQPGPAAALDACQSSKWMENWSSTQMSVQCDSGISSGSDGEFISLSEREKRLHSLRQLARKLETALAPGNAALTRINRTLDQTQQDLILLHSQLSQLPPPSVKVVSAASTLVVSSPPVKEISVQTDPLLVPKKKHRRVGVVASTAAACHSAVPYWWRIVRAALPFHVALVALLLAACVMEPSCCNYLNTFGSSLVPKLSYLGGPPPI</sequence>
<feature type="compositionally biased region" description="Basic and acidic residues" evidence="8">
    <location>
        <begin position="30"/>
        <end position="40"/>
    </location>
</feature>
<feature type="topological domain" description="Perinuclear space" evidence="7">
    <location>
        <begin position="1043"/>
        <end position="1068"/>
    </location>
</feature>
<proteinExistence type="inferred from homology"/>
<protein>
    <recommendedName>
        <fullName evidence="9">KASH domain-containing protein</fullName>
    </recommendedName>
</protein>
<reference evidence="10 11" key="1">
    <citation type="submission" date="2016-03" db="EMBL/GenBank/DDBJ databases">
        <title>EvidentialGene: Evidence-directed Construction of Genes on Genomes.</title>
        <authorList>
            <person name="Gilbert D.G."/>
            <person name="Choi J.-H."/>
            <person name="Mockaitis K."/>
            <person name="Colbourne J."/>
            <person name="Pfrender M."/>
        </authorList>
    </citation>
    <scope>NUCLEOTIDE SEQUENCE [LARGE SCALE GENOMIC DNA]</scope>
    <source>
        <strain evidence="10 11">Xinb3</strain>
        <tissue evidence="10">Complete organism</tissue>
    </source>
</reference>
<keyword evidence="11" id="KW-1185">Reference proteome</keyword>
<dbReference type="PANTHER" id="PTHR21524:SF5">
    <property type="entry name" value="SPECTRIN REPEAT CONTAINING NUCLEAR ENVELOPE PROTEIN 2"/>
    <property type="match status" value="1"/>
</dbReference>
<feature type="region of interest" description="Disordered" evidence="8">
    <location>
        <begin position="332"/>
        <end position="393"/>
    </location>
</feature>
<keyword evidence="3 7" id="KW-0812">Transmembrane</keyword>
<evidence type="ECO:0000256" key="8">
    <source>
        <dbReference type="SAM" id="MobiDB-lite"/>
    </source>
</evidence>
<evidence type="ECO:0000313" key="11">
    <source>
        <dbReference type="Proteomes" id="UP000076858"/>
    </source>
</evidence>
<comment type="caution">
    <text evidence="10">The sequence shown here is derived from an EMBL/GenBank/DDBJ whole genome shotgun (WGS) entry which is preliminary data.</text>
</comment>
<feature type="compositionally biased region" description="Basic and acidic residues" evidence="8">
    <location>
        <begin position="93"/>
        <end position="106"/>
    </location>
</feature>
<evidence type="ECO:0000256" key="7">
    <source>
        <dbReference type="PROSITE-ProRule" id="PRU00385"/>
    </source>
</evidence>
<dbReference type="PROSITE" id="PS51049">
    <property type="entry name" value="KASH"/>
    <property type="match status" value="1"/>
</dbReference>
<feature type="region of interest" description="Disordered" evidence="8">
    <location>
        <begin position="1"/>
        <end position="169"/>
    </location>
</feature>
<evidence type="ECO:0000256" key="5">
    <source>
        <dbReference type="ARBA" id="ARBA00023136"/>
    </source>
</evidence>
<evidence type="ECO:0000256" key="2">
    <source>
        <dbReference type="ARBA" id="ARBA00008619"/>
    </source>
</evidence>
<keyword evidence="6" id="KW-0539">Nucleus</keyword>
<feature type="compositionally biased region" description="Low complexity" evidence="8">
    <location>
        <begin position="344"/>
        <end position="363"/>
    </location>
</feature>
<feature type="region of interest" description="Disordered" evidence="8">
    <location>
        <begin position="187"/>
        <end position="283"/>
    </location>
</feature>
<feature type="compositionally biased region" description="Basic residues" evidence="8">
    <location>
        <begin position="552"/>
        <end position="567"/>
    </location>
</feature>
<organism evidence="10 11">
    <name type="scientific">Daphnia magna</name>
    <dbReference type="NCBI Taxonomy" id="35525"/>
    <lineage>
        <taxon>Eukaryota</taxon>
        <taxon>Metazoa</taxon>
        <taxon>Ecdysozoa</taxon>
        <taxon>Arthropoda</taxon>
        <taxon>Crustacea</taxon>
        <taxon>Branchiopoda</taxon>
        <taxon>Diplostraca</taxon>
        <taxon>Cladocera</taxon>
        <taxon>Anomopoda</taxon>
        <taxon>Daphniidae</taxon>
        <taxon>Daphnia</taxon>
    </lineage>
</organism>
<dbReference type="PANTHER" id="PTHR21524">
    <property type="entry name" value="SPECTRIN REPEAT CONTAINING NUCLEAR ENVELOPE PROTEIN 2"/>
    <property type="match status" value="1"/>
</dbReference>